<dbReference type="InterPro" id="IPR024977">
    <property type="entry name" value="Apc4-like_WD40_dom"/>
</dbReference>
<dbReference type="PANTHER" id="PTHR18359">
    <property type="entry name" value="WD-REPEAT PROTEIN-RELATED"/>
    <property type="match status" value="1"/>
</dbReference>
<dbReference type="SMART" id="SM00320">
    <property type="entry name" value="WD40"/>
    <property type="match status" value="5"/>
</dbReference>
<evidence type="ECO:0000313" key="9">
    <source>
        <dbReference type="EMBL" id="CAI5445761.1"/>
    </source>
</evidence>
<dbReference type="GO" id="GO:0034388">
    <property type="term" value="C:Pwp2p-containing subcomplex of 90S preribosome"/>
    <property type="evidence" value="ECO:0007669"/>
    <property type="project" value="TreeGrafter"/>
</dbReference>
<evidence type="ECO:0000259" key="8">
    <source>
        <dbReference type="Pfam" id="PF12894"/>
    </source>
</evidence>
<evidence type="ECO:0000256" key="3">
    <source>
        <dbReference type="ARBA" id="ARBA00022574"/>
    </source>
</evidence>
<evidence type="ECO:0000256" key="5">
    <source>
        <dbReference type="ARBA" id="ARBA00023242"/>
    </source>
</evidence>
<keyword evidence="3" id="KW-0853">WD repeat</keyword>
<keyword evidence="5" id="KW-0539">Nucleus</keyword>
<evidence type="ECO:0000256" key="2">
    <source>
        <dbReference type="ARBA" id="ARBA00022552"/>
    </source>
</evidence>
<organism evidence="9 10">
    <name type="scientific">Caenorhabditis angaria</name>
    <dbReference type="NCBI Taxonomy" id="860376"/>
    <lineage>
        <taxon>Eukaryota</taxon>
        <taxon>Metazoa</taxon>
        <taxon>Ecdysozoa</taxon>
        <taxon>Nematoda</taxon>
        <taxon>Chromadorea</taxon>
        <taxon>Rhabditida</taxon>
        <taxon>Rhabditina</taxon>
        <taxon>Rhabditomorpha</taxon>
        <taxon>Rhabditoidea</taxon>
        <taxon>Rhabditidae</taxon>
        <taxon>Peloderinae</taxon>
        <taxon>Caenorhabditis</taxon>
    </lineage>
</organism>
<reference evidence="9" key="1">
    <citation type="submission" date="2022-11" db="EMBL/GenBank/DDBJ databases">
        <authorList>
            <person name="Kikuchi T."/>
        </authorList>
    </citation>
    <scope>NUCLEOTIDE SEQUENCE</scope>
    <source>
        <strain evidence="9">PS1010</strain>
    </source>
</reference>
<dbReference type="SUPFAM" id="SSF50978">
    <property type="entry name" value="WD40 repeat-like"/>
    <property type="match status" value="1"/>
</dbReference>
<keyword evidence="4" id="KW-0677">Repeat</keyword>
<dbReference type="InterPro" id="IPR001680">
    <property type="entry name" value="WD40_rpt"/>
</dbReference>
<dbReference type="Pfam" id="PF00400">
    <property type="entry name" value="WD40"/>
    <property type="match status" value="2"/>
</dbReference>
<evidence type="ECO:0000256" key="4">
    <source>
        <dbReference type="ARBA" id="ARBA00022737"/>
    </source>
</evidence>
<dbReference type="GO" id="GO:0006364">
    <property type="term" value="P:rRNA processing"/>
    <property type="evidence" value="ECO:0007669"/>
    <property type="project" value="UniProtKB-KW"/>
</dbReference>
<evidence type="ECO:0000313" key="10">
    <source>
        <dbReference type="Proteomes" id="UP001152747"/>
    </source>
</evidence>
<evidence type="ECO:0000256" key="6">
    <source>
        <dbReference type="ARBA" id="ARBA00025767"/>
    </source>
</evidence>
<keyword evidence="2" id="KW-0698">rRNA processing</keyword>
<dbReference type="InterPro" id="IPR045161">
    <property type="entry name" value="Utp18"/>
</dbReference>
<protein>
    <recommendedName>
        <fullName evidence="8">Anaphase-promoting complex subunit 4-like WD40 domain-containing protein</fullName>
    </recommendedName>
</protein>
<dbReference type="Proteomes" id="UP001152747">
    <property type="component" value="Unassembled WGS sequence"/>
</dbReference>
<dbReference type="InterPro" id="IPR015943">
    <property type="entry name" value="WD40/YVTN_repeat-like_dom_sf"/>
</dbReference>
<dbReference type="Pfam" id="PF12894">
    <property type="entry name" value="ANAPC4_WD40"/>
    <property type="match status" value="1"/>
</dbReference>
<dbReference type="EMBL" id="CANHGI010000003">
    <property type="protein sequence ID" value="CAI5445761.1"/>
    <property type="molecule type" value="Genomic_DNA"/>
</dbReference>
<dbReference type="GO" id="GO:0032040">
    <property type="term" value="C:small-subunit processome"/>
    <property type="evidence" value="ECO:0007669"/>
    <property type="project" value="TreeGrafter"/>
</dbReference>
<comment type="similarity">
    <text evidence="6">Belongs to the WD repeat UTP18 family.</text>
</comment>
<keyword evidence="10" id="KW-1185">Reference proteome</keyword>
<sequence length="427" mass="47929">MPVKRKQKKEAVKPLWEDEDDEQLEVSIPTKVKKTFQVDLKRTNDVDEETLQTKEYIGRLQEAFKRRHGGKPKWAETEETAEDDDSLLRTASGYIEKDTKLSKTTIHTTLLKDFNTGHRSSKAITVVKFHKTRPVLITGDSGGNVKLYKVSSEVRQDNFLQSVHFQKFPIERMEIAQQGHAVICSSTSQEYLMQYDMEKGNVTQLRMPKTVPKQGISLFAISHDSEYLAVAGVNSHVYILQTSSMEHIKTISLPANATDIRFFPGVSREIWIMCENGQCIMSDVEGNSQHNFVDDGAVHGTCLAISQHGEYFATGSDTGIVNVYDGSSCRQKAEPKPLFNIDNLVTKVSAAAFNSDAQLLAICSNVKDNQIRLIHTQSQTVFKNFPDRHGHVSKANCLDISPKGGYLAVGNNDGKLHVFHIHHFSQY</sequence>
<dbReference type="AlphaFoldDB" id="A0A9P1IKH7"/>
<proteinExistence type="inferred from homology"/>
<accession>A0A9P1IKH7</accession>
<name>A0A9P1IKH7_9PELO</name>
<gene>
    <name evidence="9" type="ORF">CAMP_LOCUS8398</name>
</gene>
<dbReference type="InterPro" id="IPR036322">
    <property type="entry name" value="WD40_repeat_dom_sf"/>
</dbReference>
<evidence type="ECO:0000256" key="7">
    <source>
        <dbReference type="SAM" id="MobiDB-lite"/>
    </source>
</evidence>
<comment type="subcellular location">
    <subcellularLocation>
        <location evidence="1">Nucleus</location>
        <location evidence="1">Nucleolus</location>
    </subcellularLocation>
</comment>
<feature type="region of interest" description="Disordered" evidence="7">
    <location>
        <begin position="1"/>
        <end position="20"/>
    </location>
</feature>
<dbReference type="OrthoDB" id="1935146at2759"/>
<comment type="caution">
    <text evidence="9">The sequence shown here is derived from an EMBL/GenBank/DDBJ whole genome shotgun (WGS) entry which is preliminary data.</text>
</comment>
<evidence type="ECO:0000256" key="1">
    <source>
        <dbReference type="ARBA" id="ARBA00004604"/>
    </source>
</evidence>
<dbReference type="Gene3D" id="2.130.10.10">
    <property type="entry name" value="YVTN repeat-like/Quinoprotein amine dehydrogenase"/>
    <property type="match status" value="1"/>
</dbReference>
<dbReference type="PANTHER" id="PTHR18359:SF0">
    <property type="entry name" value="U3 SMALL NUCLEOLAR RNA-ASSOCIATED PROTEIN 18 HOMOLOG"/>
    <property type="match status" value="1"/>
</dbReference>
<feature type="domain" description="Anaphase-promoting complex subunit 4-like WD40" evidence="8">
    <location>
        <begin position="353"/>
        <end position="422"/>
    </location>
</feature>